<evidence type="ECO:0000256" key="1">
    <source>
        <dbReference type="SAM" id="MobiDB-lite"/>
    </source>
</evidence>
<dbReference type="GeneID" id="70127941"/>
<protein>
    <submittedName>
        <fullName evidence="3">Uncharacterized protein</fullName>
    </submittedName>
</protein>
<feature type="compositionally biased region" description="Basic and acidic residues" evidence="1">
    <location>
        <begin position="74"/>
        <end position="86"/>
    </location>
</feature>
<proteinExistence type="predicted"/>
<feature type="transmembrane region" description="Helical" evidence="2">
    <location>
        <begin position="36"/>
        <end position="64"/>
    </location>
</feature>
<feature type="region of interest" description="Disordered" evidence="1">
    <location>
        <begin position="69"/>
        <end position="111"/>
    </location>
</feature>
<feature type="compositionally biased region" description="Low complexity" evidence="1">
    <location>
        <begin position="87"/>
        <end position="98"/>
    </location>
</feature>
<dbReference type="Proteomes" id="UP000758603">
    <property type="component" value="Unassembled WGS sequence"/>
</dbReference>
<reference evidence="3" key="1">
    <citation type="journal article" date="2021" name="Nat. Commun.">
        <title>Genetic determinants of endophytism in the Arabidopsis root mycobiome.</title>
        <authorList>
            <person name="Mesny F."/>
            <person name="Miyauchi S."/>
            <person name="Thiergart T."/>
            <person name="Pickel B."/>
            <person name="Atanasova L."/>
            <person name="Karlsson M."/>
            <person name="Huettel B."/>
            <person name="Barry K.W."/>
            <person name="Haridas S."/>
            <person name="Chen C."/>
            <person name="Bauer D."/>
            <person name="Andreopoulos W."/>
            <person name="Pangilinan J."/>
            <person name="LaButti K."/>
            <person name="Riley R."/>
            <person name="Lipzen A."/>
            <person name="Clum A."/>
            <person name="Drula E."/>
            <person name="Henrissat B."/>
            <person name="Kohler A."/>
            <person name="Grigoriev I.V."/>
            <person name="Martin F.M."/>
            <person name="Hacquard S."/>
        </authorList>
    </citation>
    <scope>NUCLEOTIDE SEQUENCE</scope>
    <source>
        <strain evidence="3">MPI-SDFR-AT-0073</strain>
    </source>
</reference>
<gene>
    <name evidence="3" type="ORF">BKA67DRAFT_529334</name>
</gene>
<accession>A0A9P8UVA4</accession>
<keyword evidence="2" id="KW-0812">Transmembrane</keyword>
<organism evidence="3 4">
    <name type="scientific">Truncatella angustata</name>
    <dbReference type="NCBI Taxonomy" id="152316"/>
    <lineage>
        <taxon>Eukaryota</taxon>
        <taxon>Fungi</taxon>
        <taxon>Dikarya</taxon>
        <taxon>Ascomycota</taxon>
        <taxon>Pezizomycotina</taxon>
        <taxon>Sordariomycetes</taxon>
        <taxon>Xylariomycetidae</taxon>
        <taxon>Amphisphaeriales</taxon>
        <taxon>Sporocadaceae</taxon>
        <taxon>Truncatella</taxon>
    </lineage>
</organism>
<sequence>MPAFLLIAKRAADPIYNGLAARDYASSVSNYNNARGVISGGIIAVIVIAIVFVLAVFIGGCCIYSRKQDRRRQRQAELNKWHKDHPNSNTYEYSNTSSAPPPPVDYAYGAGVTNTTDVKEPGAAYTAAHHGAVHHGSGFSSAVGGNSGGGTS</sequence>
<dbReference type="EMBL" id="JAGPXC010000001">
    <property type="protein sequence ID" value="KAH6659156.1"/>
    <property type="molecule type" value="Genomic_DNA"/>
</dbReference>
<dbReference type="AlphaFoldDB" id="A0A9P8UVA4"/>
<keyword evidence="2" id="KW-0472">Membrane</keyword>
<evidence type="ECO:0000313" key="4">
    <source>
        <dbReference type="Proteomes" id="UP000758603"/>
    </source>
</evidence>
<evidence type="ECO:0000256" key="2">
    <source>
        <dbReference type="SAM" id="Phobius"/>
    </source>
</evidence>
<name>A0A9P8UVA4_9PEZI</name>
<keyword evidence="2" id="KW-1133">Transmembrane helix</keyword>
<evidence type="ECO:0000313" key="3">
    <source>
        <dbReference type="EMBL" id="KAH6659156.1"/>
    </source>
</evidence>
<keyword evidence="4" id="KW-1185">Reference proteome</keyword>
<comment type="caution">
    <text evidence="3">The sequence shown here is derived from an EMBL/GenBank/DDBJ whole genome shotgun (WGS) entry which is preliminary data.</text>
</comment>
<dbReference type="RefSeq" id="XP_045963287.1">
    <property type="nucleotide sequence ID" value="XM_046099049.1"/>
</dbReference>